<evidence type="ECO:0000313" key="11">
    <source>
        <dbReference type="EMBL" id="GAA4282939.1"/>
    </source>
</evidence>
<comment type="catalytic activity">
    <reaction evidence="1">
        <text>an N-acylneuraminate + CTP = a CMP-N-acyl-beta-neuraminate + diphosphate</text>
        <dbReference type="Rhea" id="RHEA:11344"/>
        <dbReference type="ChEBI" id="CHEBI:33019"/>
        <dbReference type="ChEBI" id="CHEBI:37563"/>
        <dbReference type="ChEBI" id="CHEBI:60073"/>
        <dbReference type="ChEBI" id="CHEBI:68671"/>
        <dbReference type="EC" id="2.7.7.43"/>
    </reaction>
</comment>
<name>A0ABP8EG66_9MICO</name>
<accession>A0ABP8EG66</accession>
<dbReference type="GO" id="GO:0016779">
    <property type="term" value="F:nucleotidyltransferase activity"/>
    <property type="evidence" value="ECO:0007669"/>
    <property type="project" value="UniProtKB-KW"/>
</dbReference>
<evidence type="ECO:0000256" key="8">
    <source>
        <dbReference type="ARBA" id="ARBA00022723"/>
    </source>
</evidence>
<dbReference type="PANTHER" id="PTHR21485">
    <property type="entry name" value="HAD SUPERFAMILY MEMBERS CMAS AND KDSC"/>
    <property type="match status" value="1"/>
</dbReference>
<dbReference type="InterPro" id="IPR050793">
    <property type="entry name" value="CMP-NeuNAc_synthase"/>
</dbReference>
<evidence type="ECO:0000256" key="2">
    <source>
        <dbReference type="ARBA" id="ARBA00001946"/>
    </source>
</evidence>
<evidence type="ECO:0000313" key="12">
    <source>
        <dbReference type="Proteomes" id="UP001501586"/>
    </source>
</evidence>
<comment type="pathway">
    <text evidence="3">Amino-sugar metabolism; N-acetylneuraminate metabolism.</text>
</comment>
<dbReference type="PANTHER" id="PTHR21485:SF3">
    <property type="entry name" value="N-ACYLNEURAMINATE CYTIDYLYLTRANSFERASE"/>
    <property type="match status" value="1"/>
</dbReference>
<evidence type="ECO:0000256" key="3">
    <source>
        <dbReference type="ARBA" id="ARBA00005141"/>
    </source>
</evidence>
<dbReference type="Gene3D" id="3.40.50.1000">
    <property type="entry name" value="HAD superfamily/HAD-like"/>
    <property type="match status" value="1"/>
</dbReference>
<comment type="subunit">
    <text evidence="6">Homotetramer.</text>
</comment>
<dbReference type="EMBL" id="BAABAZ010000004">
    <property type="protein sequence ID" value="GAA4282939.1"/>
    <property type="molecule type" value="Genomic_DNA"/>
</dbReference>
<evidence type="ECO:0000256" key="9">
    <source>
        <dbReference type="ARBA" id="ARBA00022801"/>
    </source>
</evidence>
<evidence type="ECO:0000256" key="1">
    <source>
        <dbReference type="ARBA" id="ARBA00001862"/>
    </source>
</evidence>
<proteinExistence type="inferred from homology"/>
<dbReference type="InterPro" id="IPR029044">
    <property type="entry name" value="Nucleotide-diphossugar_trans"/>
</dbReference>
<reference evidence="12" key="1">
    <citation type="journal article" date="2019" name="Int. J. Syst. Evol. Microbiol.">
        <title>The Global Catalogue of Microorganisms (GCM) 10K type strain sequencing project: providing services to taxonomists for standard genome sequencing and annotation.</title>
        <authorList>
            <consortium name="The Broad Institute Genomics Platform"/>
            <consortium name="The Broad Institute Genome Sequencing Center for Infectious Disease"/>
            <person name="Wu L."/>
            <person name="Ma J."/>
        </authorList>
    </citation>
    <scope>NUCLEOTIDE SEQUENCE [LARGE SCALE GENOMIC DNA]</scope>
    <source>
        <strain evidence="12">JCM 17458</strain>
    </source>
</reference>
<dbReference type="SUPFAM" id="SSF53448">
    <property type="entry name" value="Nucleotide-diphospho-sugar transferases"/>
    <property type="match status" value="1"/>
</dbReference>
<comment type="similarity">
    <text evidence="5">Belongs to the CMP-NeuNAc synthase family.</text>
</comment>
<dbReference type="SFLD" id="SFLDG01138">
    <property type="entry name" value="C1.6.2:_Deoxy-d-mannose-octulo"/>
    <property type="match status" value="1"/>
</dbReference>
<dbReference type="SUPFAM" id="SSF56784">
    <property type="entry name" value="HAD-like"/>
    <property type="match status" value="1"/>
</dbReference>
<dbReference type="InterPro" id="IPR036412">
    <property type="entry name" value="HAD-like_sf"/>
</dbReference>
<keyword evidence="11" id="KW-0548">Nucleotidyltransferase</keyword>
<protein>
    <recommendedName>
        <fullName evidence="7">N-acylneuraminate cytidylyltransferase</fullName>
        <ecNumber evidence="7">2.7.7.43</ecNumber>
    </recommendedName>
</protein>
<dbReference type="Proteomes" id="UP001501586">
    <property type="component" value="Unassembled WGS sequence"/>
</dbReference>
<dbReference type="Pfam" id="PF02348">
    <property type="entry name" value="CTP_transf_3"/>
    <property type="match status" value="1"/>
</dbReference>
<keyword evidence="9" id="KW-0378">Hydrolase</keyword>
<dbReference type="SFLD" id="SFLDS00003">
    <property type="entry name" value="Haloacid_Dehalogenase"/>
    <property type="match status" value="1"/>
</dbReference>
<dbReference type="EC" id="2.7.7.43" evidence="7"/>
<evidence type="ECO:0000256" key="7">
    <source>
        <dbReference type="ARBA" id="ARBA00012491"/>
    </source>
</evidence>
<comment type="cofactor">
    <cofactor evidence="2">
        <name>Mg(2+)</name>
        <dbReference type="ChEBI" id="CHEBI:18420"/>
    </cofactor>
</comment>
<keyword evidence="11" id="KW-0808">Transferase</keyword>
<evidence type="ECO:0000256" key="10">
    <source>
        <dbReference type="ARBA" id="ARBA00022842"/>
    </source>
</evidence>
<organism evidence="11 12">
    <name type="scientific">Brevibacterium daeguense</name>
    <dbReference type="NCBI Taxonomy" id="909936"/>
    <lineage>
        <taxon>Bacteria</taxon>
        <taxon>Bacillati</taxon>
        <taxon>Actinomycetota</taxon>
        <taxon>Actinomycetes</taxon>
        <taxon>Micrococcales</taxon>
        <taxon>Brevibacteriaceae</taxon>
        <taxon>Brevibacterium</taxon>
    </lineage>
</organism>
<keyword evidence="10" id="KW-0460">Magnesium</keyword>
<dbReference type="RefSeq" id="WP_236864779.1">
    <property type="nucleotide sequence ID" value="NZ_BAABAZ010000004.1"/>
</dbReference>
<dbReference type="SFLD" id="SFLDG01136">
    <property type="entry name" value="C1.6:_Phosphoserine_Phosphatas"/>
    <property type="match status" value="1"/>
</dbReference>
<gene>
    <name evidence="11" type="ORF">GCM10022261_04700</name>
</gene>
<dbReference type="Pfam" id="PF08282">
    <property type="entry name" value="Hydrolase_3"/>
    <property type="match status" value="1"/>
</dbReference>
<dbReference type="InterPro" id="IPR010023">
    <property type="entry name" value="KdsC_fam"/>
</dbReference>
<evidence type="ECO:0000256" key="6">
    <source>
        <dbReference type="ARBA" id="ARBA00011881"/>
    </source>
</evidence>
<dbReference type="InterPro" id="IPR003329">
    <property type="entry name" value="Cytidylyl_trans"/>
</dbReference>
<evidence type="ECO:0000256" key="5">
    <source>
        <dbReference type="ARBA" id="ARBA00010726"/>
    </source>
</evidence>
<keyword evidence="8" id="KW-0479">Metal-binding</keyword>
<comment type="caution">
    <text evidence="11">The sequence shown here is derived from an EMBL/GenBank/DDBJ whole genome shotgun (WGS) entry which is preliminary data.</text>
</comment>
<keyword evidence="12" id="KW-1185">Reference proteome</keyword>
<dbReference type="Gene3D" id="3.90.550.10">
    <property type="entry name" value="Spore Coat Polysaccharide Biosynthesis Protein SpsA, Chain A"/>
    <property type="match status" value="1"/>
</dbReference>
<dbReference type="CDD" id="cd02513">
    <property type="entry name" value="CMP-NeuAc_Synthase"/>
    <property type="match status" value="1"/>
</dbReference>
<evidence type="ECO:0000256" key="4">
    <source>
        <dbReference type="ARBA" id="ARBA00005893"/>
    </source>
</evidence>
<sequence length="387" mass="42222">MTDQFLQKSPRTVAIIPARGGSKAIPLKNLQKVAGKTLLARAVEAAQATTGVDLVVVSTDHDGIAQEAERSGATVVWRPDELAGDQAKSEDALLYTLEQLPETYDVTAFIQCTSPFIDPQTIDNAIDRVAAGEADVVFSAVEDHSFLWTLDDAEQAVAVGHDAAYRPRRQDRKIHYNETGAFYVMRTAGLVESRHRFFGRIEIEEVPAEHAREIDTMADLTLIRAIAATGEHQTPIDVDALVTDFDGVHTDDSTFVDQNGVEQVRVHRGDGLGIGRLVQADFPFLILSKERNPVVTRRAEKLKVEVAQGIDNKAEVLMEWISAKGLNPDRVAYVGNDINDIEAFSVVGWPIAVADAEPSVISAARLVLSRRGGHGAVREVCDLIQAK</sequence>
<comment type="similarity">
    <text evidence="4">Belongs to the KdsC family.</text>
</comment>
<dbReference type="InterPro" id="IPR023214">
    <property type="entry name" value="HAD_sf"/>
</dbReference>